<dbReference type="OrthoDB" id="2359033at2759"/>
<comment type="caution">
    <text evidence="3">The sequence shown here is derived from an EMBL/GenBank/DDBJ whole genome shotgun (WGS) entry which is preliminary data.</text>
</comment>
<accession>A0A9Q1C3Y2</accession>
<evidence type="ECO:0000313" key="4">
    <source>
        <dbReference type="Proteomes" id="UP001152320"/>
    </source>
</evidence>
<protein>
    <submittedName>
        <fullName evidence="3">Galectin-3-binding protein</fullName>
    </submittedName>
</protein>
<dbReference type="PANTHER" id="PTHR24410:SF48">
    <property type="entry name" value="BTB DOMAIN-CONTAINING PROTEIN"/>
    <property type="match status" value="1"/>
</dbReference>
<name>A0A9Q1C3Y2_HOLLE</name>
<feature type="region of interest" description="Disordered" evidence="1">
    <location>
        <begin position="1001"/>
        <end position="1056"/>
    </location>
</feature>
<feature type="domain" description="BTB" evidence="2">
    <location>
        <begin position="565"/>
        <end position="644"/>
    </location>
</feature>
<keyword evidence="4" id="KW-1185">Reference proteome</keyword>
<feature type="compositionally biased region" description="Basic residues" evidence="1">
    <location>
        <begin position="1031"/>
        <end position="1056"/>
    </location>
</feature>
<sequence length="1056" mass="120891">MFYSDDEDDDFHPFFGAMGNPLGNLFLVQQMMRAQLLRERASPRGSNAFIKGWSTKEGDKRQIPSTQSLVAAKIATMFSEPVDGLTDLYIGAVGGPKIPAHQIVLASWSENMKHYIIKERLKWSLLLQNAEGRVESDGVLMLELKVDKECAEVFEDFIRFMYTESISLNLKTVWPQIRLAAQHKVNELLETCIKFIFQRVIEIPISRSLEEVMKKATALGASKSVVQTTMQRILSELFLNESTTVSSVSVDLLCDVLRSSDVVALSEFDIFLKIKPKLSALRKAGKHRQVLRLLSLLRLTQMTSSQLREFSCTEYMDDMRKAFPGKLETALWTRAIYSEGSWEDVPVNIERPRLYLECPVPFAYDDHYEDYDPYFDREVLTRLKQLEVQPQKLKCTVLEVRNGEQQLKKEDLRSRYERRDQFAVYKVSNGEHGISRLPDQWRLCVPCGKFPVITVDIVKPKLDGGLTWKVVLIRGIEEMFCIFDDEDGDVNVAFLSEDVIMMLLMEEMFQTMWRRRQRYTPPTDTFIKGWSKKALTKHNSTPTTLRSSVSTAMTPHFNQNGSGLSDVLIGAQGEIPLYAHKVILGSWSKPLRKMILREELKSSQNGASVSKKLLRIETVEEKECAVAFKDFIKFMYTETINLSLQIVWAHIMLAGKYNVKELLLTCSGFIFKEVSDMRMDSTLKEVMISAKSHPGSNGVIQVTMQRLITELFLYEDDTVMSFDVDLLCAVLRSSDVVAISEFDIFLKLKPKLDALRGAGEHRQVLRLLSLLRLTQMTSSELRELVSTEYISEMRKAFPGKLETALWIRALCTDQGSEELPINIEQTRLYLKNPEVNIERSDAMKVRLQREDKTLIKLEDVVLLIREGKQRVAVDNHNRQTVTARFPVYKVSISHHCVVKSLFGWKVEIPSGKFPVVTVYLIRPRGAETVNCKIVLALYKKTRGVLDPKPTAICYEGKDFTGLRKECTLESMPTTGEELEISFQVVGYEYYRGSTPFHQVINPTQWLSGPPESKEKESPVAIAKVTTPDHGKKYKRRPNWATNSKKKRKRKGKKKDW</sequence>
<reference evidence="3" key="1">
    <citation type="submission" date="2021-10" db="EMBL/GenBank/DDBJ databases">
        <title>Tropical sea cucumber genome reveals ecological adaptation and Cuvierian tubules defense mechanism.</title>
        <authorList>
            <person name="Chen T."/>
        </authorList>
    </citation>
    <scope>NUCLEOTIDE SEQUENCE</scope>
    <source>
        <strain evidence="3">Nanhai2018</strain>
        <tissue evidence="3">Muscle</tissue>
    </source>
</reference>
<evidence type="ECO:0000259" key="2">
    <source>
        <dbReference type="PROSITE" id="PS50097"/>
    </source>
</evidence>
<organism evidence="3 4">
    <name type="scientific">Holothuria leucospilota</name>
    <name type="common">Black long sea cucumber</name>
    <name type="synonym">Mertensiothuria leucospilota</name>
    <dbReference type="NCBI Taxonomy" id="206669"/>
    <lineage>
        <taxon>Eukaryota</taxon>
        <taxon>Metazoa</taxon>
        <taxon>Echinodermata</taxon>
        <taxon>Eleutherozoa</taxon>
        <taxon>Echinozoa</taxon>
        <taxon>Holothuroidea</taxon>
        <taxon>Aspidochirotacea</taxon>
        <taxon>Aspidochirotida</taxon>
        <taxon>Holothuriidae</taxon>
        <taxon>Holothuria</taxon>
    </lineage>
</organism>
<dbReference type="SUPFAM" id="SSF54695">
    <property type="entry name" value="POZ domain"/>
    <property type="match status" value="2"/>
</dbReference>
<dbReference type="SMART" id="SM00225">
    <property type="entry name" value="BTB"/>
    <property type="match status" value="2"/>
</dbReference>
<dbReference type="AlphaFoldDB" id="A0A9Q1C3Y2"/>
<dbReference type="InterPro" id="IPR051481">
    <property type="entry name" value="BTB-POZ/Galectin-3-binding"/>
</dbReference>
<evidence type="ECO:0000256" key="1">
    <source>
        <dbReference type="SAM" id="MobiDB-lite"/>
    </source>
</evidence>
<dbReference type="Pfam" id="PF00651">
    <property type="entry name" value="BTB"/>
    <property type="match status" value="2"/>
</dbReference>
<dbReference type="PANTHER" id="PTHR24410">
    <property type="entry name" value="HL07962P-RELATED"/>
    <property type="match status" value="1"/>
</dbReference>
<dbReference type="PROSITE" id="PS50097">
    <property type="entry name" value="BTB"/>
    <property type="match status" value="2"/>
</dbReference>
<dbReference type="Gene3D" id="3.30.710.10">
    <property type="entry name" value="Potassium Channel Kv1.1, Chain A"/>
    <property type="match status" value="2"/>
</dbReference>
<feature type="domain" description="BTB" evidence="2">
    <location>
        <begin position="86"/>
        <end position="170"/>
    </location>
</feature>
<proteinExistence type="predicted"/>
<dbReference type="EMBL" id="JAIZAY010000008">
    <property type="protein sequence ID" value="KAJ8037975.1"/>
    <property type="molecule type" value="Genomic_DNA"/>
</dbReference>
<dbReference type="InterPro" id="IPR000210">
    <property type="entry name" value="BTB/POZ_dom"/>
</dbReference>
<dbReference type="InterPro" id="IPR011333">
    <property type="entry name" value="SKP1/BTB/POZ_sf"/>
</dbReference>
<gene>
    <name evidence="3" type="ORF">HOLleu_18930</name>
</gene>
<dbReference type="Proteomes" id="UP001152320">
    <property type="component" value="Chromosome 8"/>
</dbReference>
<evidence type="ECO:0000313" key="3">
    <source>
        <dbReference type="EMBL" id="KAJ8037975.1"/>
    </source>
</evidence>